<dbReference type="Pfam" id="PF20057">
    <property type="entry name" value="DUF6456"/>
    <property type="match status" value="1"/>
</dbReference>
<evidence type="ECO:0000313" key="3">
    <source>
        <dbReference type="Proteomes" id="UP001348149"/>
    </source>
</evidence>
<dbReference type="InterPro" id="IPR045599">
    <property type="entry name" value="DUF6456"/>
</dbReference>
<accession>A0ABU6HET3</accession>
<gene>
    <name evidence="2" type="ORF">VK792_06710</name>
</gene>
<protein>
    <submittedName>
        <fullName evidence="2">DUF6456 domain-containing protein</fullName>
    </submittedName>
</protein>
<dbReference type="RefSeq" id="WP_326296621.1">
    <property type="nucleotide sequence ID" value="NZ_JAYLLH010000007.1"/>
</dbReference>
<proteinExistence type="predicted"/>
<dbReference type="Proteomes" id="UP001348149">
    <property type="component" value="Unassembled WGS sequence"/>
</dbReference>
<evidence type="ECO:0000313" key="2">
    <source>
        <dbReference type="EMBL" id="MEC3860970.1"/>
    </source>
</evidence>
<feature type="domain" description="DUF6456" evidence="1">
    <location>
        <begin position="211"/>
        <end position="345"/>
    </location>
</feature>
<organism evidence="2 3">
    <name type="scientific">Mesobacterium hydrothermale</name>
    <dbReference type="NCBI Taxonomy" id="3111907"/>
    <lineage>
        <taxon>Bacteria</taxon>
        <taxon>Pseudomonadati</taxon>
        <taxon>Pseudomonadota</taxon>
        <taxon>Alphaproteobacteria</taxon>
        <taxon>Rhodobacterales</taxon>
        <taxon>Roseobacteraceae</taxon>
        <taxon>Mesobacterium</taxon>
    </lineage>
</organism>
<comment type="caution">
    <text evidence="2">The sequence shown here is derived from an EMBL/GenBank/DDBJ whole genome shotgun (WGS) entry which is preliminary data.</text>
</comment>
<sequence>MQRTALHMQRNFTENGVPSWVPEGARNYLAHTEQGTSIRQLARSAGCHASTVLRQVRKVESRRDDPLVDAVLRKLAGPMHQSPAKVADKDTETMNALPSIPDAKTLKQESRRILPALCRPSAVLAVSDVMEKAVVVDDTHVGKPLAVDRGVAQAMALKDWIACDKPGRISRYHITAEGRAELARLMAQEANRARGFAESLTRFDGAPHRPRTARSEPPLVVLSRRREKDGQPFLGPELVSAGDRLREDFELARLDPKVTRNWDDFLAGRALPLPPAKSGAIGAEAARHRLAAALRELGPGLGDVALRCCCYLEGLETCEKQLGWSQRSGKIVLRIALQRLRRHYDACGPQNDLLG</sequence>
<name>A0ABU6HET3_9RHOB</name>
<dbReference type="EMBL" id="JAYLLH010000007">
    <property type="protein sequence ID" value="MEC3860970.1"/>
    <property type="molecule type" value="Genomic_DNA"/>
</dbReference>
<evidence type="ECO:0000259" key="1">
    <source>
        <dbReference type="Pfam" id="PF20057"/>
    </source>
</evidence>
<keyword evidence="3" id="KW-1185">Reference proteome</keyword>
<reference evidence="2 3" key="1">
    <citation type="submission" date="2024-01" db="EMBL/GenBank/DDBJ databases">
        <title>Mesobacterium rodlantinim sp. nov., isolated from shallow sea hydrothermal systems off Kueishantao Island.</title>
        <authorList>
            <person name="Su Z."/>
            <person name="Tang K."/>
        </authorList>
    </citation>
    <scope>NUCLEOTIDE SEQUENCE [LARGE SCALE GENOMIC DNA]</scope>
    <source>
        <strain evidence="2 3">TK19101</strain>
    </source>
</reference>